<dbReference type="InterPro" id="IPR051554">
    <property type="entry name" value="Acetyltransferase_Eis"/>
</dbReference>
<dbReference type="InterPro" id="IPR000182">
    <property type="entry name" value="GNAT_dom"/>
</dbReference>
<dbReference type="AlphaFoldDB" id="A0A2Z5Y1J8"/>
<dbReference type="InterPro" id="IPR036527">
    <property type="entry name" value="SCP2_sterol-bd_dom_sf"/>
</dbReference>
<evidence type="ECO:0000313" key="2">
    <source>
        <dbReference type="EMBL" id="BBC60696.1"/>
    </source>
</evidence>
<dbReference type="InterPro" id="IPR025559">
    <property type="entry name" value="Eis_dom"/>
</dbReference>
<protein>
    <submittedName>
        <fullName evidence="2">Acetyltransferase, GNAT family</fullName>
    </submittedName>
</protein>
<proteinExistence type="predicted"/>
<dbReference type="Pfam" id="PF13527">
    <property type="entry name" value="Acetyltransf_9"/>
    <property type="match status" value="1"/>
</dbReference>
<dbReference type="GO" id="GO:0034069">
    <property type="term" value="F:aminoglycoside N-acetyltransferase activity"/>
    <property type="evidence" value="ECO:0007669"/>
    <property type="project" value="TreeGrafter"/>
</dbReference>
<dbReference type="RefSeq" id="WP_015694721.1">
    <property type="nucleotide sequence ID" value="NZ_AP018492.1"/>
</dbReference>
<organism evidence="2 3">
    <name type="scientific">Melissococcus plutonius</name>
    <dbReference type="NCBI Taxonomy" id="33970"/>
    <lineage>
        <taxon>Bacteria</taxon>
        <taxon>Bacillati</taxon>
        <taxon>Bacillota</taxon>
        <taxon>Bacilli</taxon>
        <taxon>Lactobacillales</taxon>
        <taxon>Enterococcaceae</taxon>
        <taxon>Melissococcus</taxon>
    </lineage>
</organism>
<dbReference type="SUPFAM" id="SSF55718">
    <property type="entry name" value="SCP-like"/>
    <property type="match status" value="1"/>
</dbReference>
<evidence type="ECO:0000313" key="3">
    <source>
        <dbReference type="Proteomes" id="UP000269226"/>
    </source>
</evidence>
<sequence>MAKDIRESLELKPVAEDEVDQFNELLSYVFQFTEADLEESGFENKRELIKSKQPILNQSKVFGWFHDGQLISQIAIYPCEVNIHGTLYQMGGITGVGTYPEYANHGLMKDLIHLALETMRKNKQWISYLYPYSIPYYRRKGWEIMSDKLTFKIRDTQLTKTADVPGSVERVPVDHDDVLTVYAKFARKNHGALIRSAFNWEEYWRFENEEERVAAVYYNADGEPLGVLFYWVAEEIFHVKEMFYLNQEARNGLWNFIVAHFSMIYWVIGDTYKNEPLAFLLEDSQIKETIEPYFMARIVDVEKFLISYPFLRSTESFHFIIEDPIAEWNNGTFSLTWDENEQLTISKEPIGKPIYLDIQTLTCLLMNYRRPSYLSRIERLKTDKDTLYKLEGIIPDQEAYFSDYF</sequence>
<name>A0A2Z5Y1J8_9ENTE</name>
<dbReference type="Pfam" id="PF13530">
    <property type="entry name" value="SCP2_2"/>
    <property type="match status" value="1"/>
</dbReference>
<dbReference type="InterPro" id="IPR041380">
    <property type="entry name" value="Acetyltransf_17"/>
</dbReference>
<dbReference type="GeneID" id="57043118"/>
<accession>A0A2Z5Y1J8</accession>
<evidence type="ECO:0000259" key="1">
    <source>
        <dbReference type="PROSITE" id="PS51186"/>
    </source>
</evidence>
<dbReference type="SUPFAM" id="SSF55729">
    <property type="entry name" value="Acyl-CoA N-acyltransferases (Nat)"/>
    <property type="match status" value="1"/>
</dbReference>
<gene>
    <name evidence="2" type="ORF">DAT561_0561</name>
</gene>
<dbReference type="PANTHER" id="PTHR37817:SF1">
    <property type="entry name" value="N-ACETYLTRANSFERASE EIS"/>
    <property type="match status" value="1"/>
</dbReference>
<dbReference type="PROSITE" id="PS51186">
    <property type="entry name" value="GNAT"/>
    <property type="match status" value="1"/>
</dbReference>
<dbReference type="Gene3D" id="3.30.1050.10">
    <property type="entry name" value="SCP2 sterol-binding domain"/>
    <property type="match status" value="1"/>
</dbReference>
<dbReference type="PANTHER" id="PTHR37817">
    <property type="entry name" value="N-ACETYLTRANSFERASE EIS"/>
    <property type="match status" value="1"/>
</dbReference>
<feature type="domain" description="N-acetyltransferase" evidence="1">
    <location>
        <begin position="9"/>
        <end position="163"/>
    </location>
</feature>
<reference evidence="2 3" key="1">
    <citation type="submission" date="2018-01" db="EMBL/GenBank/DDBJ databases">
        <title>Whole genome sequence of Melissococcus plutonius DAT561.</title>
        <authorList>
            <person name="Okumura K."/>
            <person name="Takamatsu D."/>
            <person name="Okura M."/>
        </authorList>
    </citation>
    <scope>NUCLEOTIDE SEQUENCE [LARGE SCALE GENOMIC DNA]</scope>
    <source>
        <strain evidence="2 3">DAT561</strain>
    </source>
</reference>
<dbReference type="InterPro" id="IPR016181">
    <property type="entry name" value="Acyl_CoA_acyltransferase"/>
</dbReference>
<dbReference type="EMBL" id="AP018492">
    <property type="protein sequence ID" value="BBC60696.1"/>
    <property type="molecule type" value="Genomic_DNA"/>
</dbReference>
<dbReference type="Gene3D" id="3.40.630.30">
    <property type="match status" value="2"/>
</dbReference>
<keyword evidence="2" id="KW-0808">Transferase</keyword>
<dbReference type="Pfam" id="PF17668">
    <property type="entry name" value="Acetyltransf_17"/>
    <property type="match status" value="1"/>
</dbReference>
<dbReference type="Proteomes" id="UP000269226">
    <property type="component" value="Chromosome"/>
</dbReference>
<dbReference type="GO" id="GO:0030649">
    <property type="term" value="P:aminoglycoside antibiotic catabolic process"/>
    <property type="evidence" value="ECO:0007669"/>
    <property type="project" value="TreeGrafter"/>
</dbReference>